<evidence type="ECO:0000313" key="1">
    <source>
        <dbReference type="EMBL" id="GBE92721.1"/>
    </source>
</evidence>
<gene>
    <name evidence="1" type="ORF">NCWK1_2479</name>
</gene>
<dbReference type="EMBL" id="BDGE01000041">
    <property type="protein sequence ID" value="GBE92721.1"/>
    <property type="molecule type" value="Genomic_DNA"/>
</dbReference>
<sequence>MGIQMSIPKKGTRKILVDGETFIWLIRRQATNCQVDYPDGHIHVAVAHASEPGSVLGVITDKLHSQGFILTPIQTVTPKDVAKWIKQAIQLGWIPKKSGRTFQVCVISNSMIKACGAD</sequence>
<proteinExistence type="predicted"/>
<dbReference type="AlphaFoldDB" id="A0A2H6LHM8"/>
<accession>A0A2H6LHM8</accession>
<dbReference type="Proteomes" id="UP000236527">
    <property type="component" value="Unassembled WGS sequence"/>
</dbReference>
<name>A0A2H6LHM8_9NOSO</name>
<organism evidence="1 2">
    <name type="scientific">Nostoc cycadae WK-1</name>
    <dbReference type="NCBI Taxonomy" id="1861711"/>
    <lineage>
        <taxon>Bacteria</taxon>
        <taxon>Bacillati</taxon>
        <taxon>Cyanobacteriota</taxon>
        <taxon>Cyanophyceae</taxon>
        <taxon>Nostocales</taxon>
        <taxon>Nostocaceae</taxon>
        <taxon>Nostoc</taxon>
    </lineage>
</organism>
<comment type="caution">
    <text evidence="1">The sequence shown here is derived from an EMBL/GenBank/DDBJ whole genome shotgun (WGS) entry which is preliminary data.</text>
</comment>
<keyword evidence="2" id="KW-1185">Reference proteome</keyword>
<evidence type="ECO:0000313" key="2">
    <source>
        <dbReference type="Proteomes" id="UP000236527"/>
    </source>
</evidence>
<protein>
    <submittedName>
        <fullName evidence="1">Uncharacterized protein</fullName>
    </submittedName>
</protein>
<reference evidence="2" key="1">
    <citation type="journal article" date="2018" name="Genome Announc.">
        <title>Draft Genome Sequence of the Nitrogen-Fixing and Hormogonia-Inducing Cyanobacterium Nostoc cycadae Strain WK-1, Isolated from the Coralloid Roots of Cycas revoluta.</title>
        <authorList>
            <person name="Kanesaki Y."/>
            <person name="Hirose M."/>
            <person name="Hirose Y."/>
            <person name="Fujisawa T."/>
            <person name="Nakamura Y."/>
            <person name="Watanabe S."/>
            <person name="Matsunaga S."/>
            <person name="Uchida H."/>
            <person name="Murakami A."/>
        </authorList>
    </citation>
    <scope>NUCLEOTIDE SEQUENCE [LARGE SCALE GENOMIC DNA]</scope>
    <source>
        <strain evidence="2">WK-1</strain>
    </source>
</reference>